<reference evidence="2" key="1">
    <citation type="journal article" date="2019" name="Int. J. Syst. Evol. Microbiol.">
        <title>The Global Catalogue of Microorganisms (GCM) 10K type strain sequencing project: providing services to taxonomists for standard genome sequencing and annotation.</title>
        <authorList>
            <consortium name="The Broad Institute Genomics Platform"/>
            <consortium name="The Broad Institute Genome Sequencing Center for Infectious Disease"/>
            <person name="Wu L."/>
            <person name="Ma J."/>
        </authorList>
    </citation>
    <scope>NUCLEOTIDE SEQUENCE [LARGE SCALE GENOMIC DNA]</scope>
    <source>
        <strain evidence="2">JCM 17804</strain>
    </source>
</reference>
<dbReference type="Gene3D" id="3.40.50.1000">
    <property type="entry name" value="HAD superfamily/HAD-like"/>
    <property type="match status" value="1"/>
</dbReference>
<evidence type="ECO:0000313" key="2">
    <source>
        <dbReference type="Proteomes" id="UP001500975"/>
    </source>
</evidence>
<dbReference type="PRINTS" id="PR00413">
    <property type="entry name" value="HADHALOGNASE"/>
</dbReference>
<sequence>MRAVRLRMVTEPVAGAASLMLADLLDMKNVVFDLGAVLLTWEPVSLVHAALAPHTPTAEAAHALVREMFHHEDWLGFDRGTHTLEDAIGRMALRLALPEARLQATLGSLGERLEPIAVTVELLGQLRARRDRGEALRLYYLSNMPAAYARVLEERHAFFKWFDGGIFSGDVRLLKPQPEIFELLATRYRLQPGQTVFIDDSEPNIRAAQALGWQAIHCTSPSELPVQLAAYLPVRST</sequence>
<dbReference type="Proteomes" id="UP001500975">
    <property type="component" value="Unassembled WGS sequence"/>
</dbReference>
<evidence type="ECO:0000313" key="1">
    <source>
        <dbReference type="EMBL" id="GAA4329441.1"/>
    </source>
</evidence>
<dbReference type="CDD" id="cd02603">
    <property type="entry name" value="HAD_sEH-N_like"/>
    <property type="match status" value="1"/>
</dbReference>
<dbReference type="InterPro" id="IPR036412">
    <property type="entry name" value="HAD-like_sf"/>
</dbReference>
<keyword evidence="2" id="KW-1185">Reference proteome</keyword>
<dbReference type="Pfam" id="PF00702">
    <property type="entry name" value="Hydrolase"/>
    <property type="match status" value="1"/>
</dbReference>
<name>A0ABP8GSV0_9BURK</name>
<organism evidence="1 2">
    <name type="scientific">Variovorax defluvii</name>
    <dbReference type="NCBI Taxonomy" id="913761"/>
    <lineage>
        <taxon>Bacteria</taxon>
        <taxon>Pseudomonadati</taxon>
        <taxon>Pseudomonadota</taxon>
        <taxon>Betaproteobacteria</taxon>
        <taxon>Burkholderiales</taxon>
        <taxon>Comamonadaceae</taxon>
        <taxon>Variovorax</taxon>
    </lineage>
</organism>
<dbReference type="PANTHER" id="PTHR43611:SF3">
    <property type="entry name" value="FLAVIN MONONUCLEOTIDE HYDROLASE 1, CHLOROPLATIC"/>
    <property type="match status" value="1"/>
</dbReference>
<dbReference type="InterPro" id="IPR006439">
    <property type="entry name" value="HAD-SF_hydro_IA"/>
</dbReference>
<dbReference type="PANTHER" id="PTHR43611">
    <property type="entry name" value="ALPHA-D-GLUCOSE 1-PHOSPHATE PHOSPHATASE"/>
    <property type="match status" value="1"/>
</dbReference>
<dbReference type="EMBL" id="BAABGJ010000001">
    <property type="protein sequence ID" value="GAA4329441.1"/>
    <property type="molecule type" value="Genomic_DNA"/>
</dbReference>
<dbReference type="SUPFAM" id="SSF56784">
    <property type="entry name" value="HAD-like"/>
    <property type="match status" value="1"/>
</dbReference>
<accession>A0ABP8GSV0</accession>
<dbReference type="InterPro" id="IPR023214">
    <property type="entry name" value="HAD_sf"/>
</dbReference>
<dbReference type="SFLD" id="SFLDG01129">
    <property type="entry name" value="C1.5:_HAD__Beta-PGM__Phosphata"/>
    <property type="match status" value="1"/>
</dbReference>
<comment type="caution">
    <text evidence="1">The sequence shown here is derived from an EMBL/GenBank/DDBJ whole genome shotgun (WGS) entry which is preliminary data.</text>
</comment>
<gene>
    <name evidence="1" type="ORF">GCM10023165_02380</name>
</gene>
<proteinExistence type="predicted"/>
<dbReference type="SFLD" id="SFLDS00003">
    <property type="entry name" value="Haloacid_Dehalogenase"/>
    <property type="match status" value="1"/>
</dbReference>
<dbReference type="NCBIfam" id="TIGR01509">
    <property type="entry name" value="HAD-SF-IA-v3"/>
    <property type="match status" value="1"/>
</dbReference>
<protein>
    <submittedName>
        <fullName evidence="1">HAD family phosphatase</fullName>
    </submittedName>
</protein>